<dbReference type="AlphaFoldDB" id="A0A2Z6PHX7"/>
<feature type="compositionally biased region" description="Polar residues" evidence="1">
    <location>
        <begin position="253"/>
        <end position="263"/>
    </location>
</feature>
<proteinExistence type="predicted"/>
<dbReference type="Proteomes" id="UP000242715">
    <property type="component" value="Unassembled WGS sequence"/>
</dbReference>
<evidence type="ECO:0000313" key="6">
    <source>
        <dbReference type="Proteomes" id="UP000242715"/>
    </source>
</evidence>
<dbReference type="GO" id="GO:0003824">
    <property type="term" value="F:catalytic activity"/>
    <property type="evidence" value="ECO:0007669"/>
    <property type="project" value="InterPro"/>
</dbReference>
<feature type="domain" description="Zinc knuckle CX2CX4HX4C" evidence="4">
    <location>
        <begin position="144"/>
        <end position="191"/>
    </location>
</feature>
<dbReference type="Gene3D" id="3.60.10.10">
    <property type="entry name" value="Endonuclease/exonuclease/phosphatase"/>
    <property type="match status" value="1"/>
</dbReference>
<dbReference type="InterPro" id="IPR025558">
    <property type="entry name" value="DUF4283"/>
</dbReference>
<accession>A0A2Z6PHX7</accession>
<feature type="compositionally biased region" description="Gly residues" evidence="1">
    <location>
        <begin position="231"/>
        <end position="249"/>
    </location>
</feature>
<name>A0A2Z6PHX7_TRISU</name>
<dbReference type="InterPro" id="IPR036691">
    <property type="entry name" value="Endo/exonu/phosph_ase_sf"/>
</dbReference>
<dbReference type="PANTHER" id="PTHR31286:SF153">
    <property type="entry name" value="DUF4283 DOMAIN PROTEIN"/>
    <property type="match status" value="1"/>
</dbReference>
<protein>
    <recommendedName>
        <fullName evidence="7">CCHC-type domain-containing protein</fullName>
    </recommendedName>
</protein>
<dbReference type="OrthoDB" id="1930966at2759"/>
<evidence type="ECO:0000259" key="4">
    <source>
        <dbReference type="Pfam" id="PF14392"/>
    </source>
</evidence>
<dbReference type="InterPro" id="IPR005135">
    <property type="entry name" value="Endo/exonuclease/phosphatase"/>
</dbReference>
<evidence type="ECO:0008006" key="7">
    <source>
        <dbReference type="Google" id="ProtNLM"/>
    </source>
</evidence>
<feature type="region of interest" description="Disordered" evidence="1">
    <location>
        <begin position="197"/>
        <end position="263"/>
    </location>
</feature>
<organism evidence="5 6">
    <name type="scientific">Trifolium subterraneum</name>
    <name type="common">Subterranean clover</name>
    <dbReference type="NCBI Taxonomy" id="3900"/>
    <lineage>
        <taxon>Eukaryota</taxon>
        <taxon>Viridiplantae</taxon>
        <taxon>Streptophyta</taxon>
        <taxon>Embryophyta</taxon>
        <taxon>Tracheophyta</taxon>
        <taxon>Spermatophyta</taxon>
        <taxon>Magnoliopsida</taxon>
        <taxon>eudicotyledons</taxon>
        <taxon>Gunneridae</taxon>
        <taxon>Pentapetalae</taxon>
        <taxon>rosids</taxon>
        <taxon>fabids</taxon>
        <taxon>Fabales</taxon>
        <taxon>Fabaceae</taxon>
        <taxon>Papilionoideae</taxon>
        <taxon>50 kb inversion clade</taxon>
        <taxon>NPAAA clade</taxon>
        <taxon>Hologalegina</taxon>
        <taxon>IRL clade</taxon>
        <taxon>Trifolieae</taxon>
        <taxon>Trifolium</taxon>
    </lineage>
</organism>
<feature type="domain" description="DUF4283" evidence="3">
    <location>
        <begin position="45"/>
        <end position="79"/>
    </location>
</feature>
<dbReference type="Pfam" id="PF14392">
    <property type="entry name" value="zf-CCHC_4"/>
    <property type="match status" value="1"/>
</dbReference>
<gene>
    <name evidence="5" type="ORF">TSUD_84560</name>
</gene>
<dbReference type="SUPFAM" id="SSF56219">
    <property type="entry name" value="DNase I-like"/>
    <property type="match status" value="1"/>
</dbReference>
<evidence type="ECO:0000313" key="5">
    <source>
        <dbReference type="EMBL" id="GAU45339.1"/>
    </source>
</evidence>
<sequence length="867" mass="98351">MASENLVNLSLDGGEEEGFAFEFEDNEEEVADLRWCLAGRILARPGLFLFRFNHQLDMEEVLKKGPWTFDNQLLILERMLIGVQIENIPLYHADFWVQVHDLPTGLMKEKVGSTLGNYIGSLVEYDKNNNSSFWRQYMRLRVKLDVRLPLKKDTRVKDRNGNWCPVKFKYERLGIFCFVCGIMGHSENRCETRFSMEKDDGTRGWSNDLRAEPRRGTGRPTSRWLVDERGGGAVSRGGGGGPTPSGGGDISVARQTSGQSSMQGPTNLIVQQNNFENTIIPNQNRPITHINPIIPNQCHVSQKVKPPTTQLLHNDSPSNPFSTVTSAVNRVPAITSSTSAFSQPSNILFSVSASHHQHVTSAKSQVKPVIGPVDMDTPPAQSVANHYQSLNQPMLVNQPIKIPIIIPDPTSLNNSTLTNHMLPPQPIGPEKINQANPTKHVMQLTHEGKNLSALVPFHVPVDEESDETAEMDIQVLAARPAGSNDHSKLELPGTGHPECNSQPSPSCSETSSGCVVLGRSGGLAILWNDKSRCKIINYCRNFINMEVDDMEKGVWRLTCYYGFPERGRRRHAWDMLRNLRNMSPLPWCIIGDFNDLLSQEDKLGNNPHPNWLFSGFRSAVNDCDLTDIQLEGHKFTWIKSRETAHVIEERLDRAMVSSDWLAFFSKVKLINLLASHSDHSPILLQTEPVHHSKHSYSFKFENLWLKEEEVGEVVETGWCKDSCIEVIERVEACADELQRWGRRKRMRFKEEVEVCCEEMENLRGRSDQSSVQRYQELQNTHARLLVQEEAYWRQRAKMHWLKEGDLSTKFFHMSASVRSKVKKVVRLLNEENVVVTKQEDLCGVARNYFDALFKATNGNHDPHYKKT</sequence>
<dbReference type="Pfam" id="PF14111">
    <property type="entry name" value="DUF4283"/>
    <property type="match status" value="1"/>
</dbReference>
<dbReference type="InterPro" id="IPR025836">
    <property type="entry name" value="Zn_knuckle_CX2CX4HX4C"/>
</dbReference>
<dbReference type="Pfam" id="PF03372">
    <property type="entry name" value="Exo_endo_phos"/>
    <property type="match status" value="1"/>
</dbReference>
<evidence type="ECO:0000259" key="3">
    <source>
        <dbReference type="Pfam" id="PF14111"/>
    </source>
</evidence>
<feature type="region of interest" description="Disordered" evidence="1">
    <location>
        <begin position="482"/>
        <end position="504"/>
    </location>
</feature>
<reference evidence="6" key="1">
    <citation type="journal article" date="2017" name="Front. Plant Sci.">
        <title>Climate Clever Clovers: New Paradigm to Reduce the Environmental Footprint of Ruminants by Breeding Low Methanogenic Forages Utilizing Haplotype Variation.</title>
        <authorList>
            <person name="Kaur P."/>
            <person name="Appels R."/>
            <person name="Bayer P.E."/>
            <person name="Keeble-Gagnere G."/>
            <person name="Wang J."/>
            <person name="Hirakawa H."/>
            <person name="Shirasawa K."/>
            <person name="Vercoe P."/>
            <person name="Stefanova K."/>
            <person name="Durmic Z."/>
            <person name="Nichols P."/>
            <person name="Revell C."/>
            <person name="Isobe S.N."/>
            <person name="Edwards D."/>
            <person name="Erskine W."/>
        </authorList>
    </citation>
    <scope>NUCLEOTIDE SEQUENCE [LARGE SCALE GENOMIC DNA]</scope>
    <source>
        <strain evidence="6">cv. Daliak</strain>
    </source>
</reference>
<dbReference type="EMBL" id="DF974115">
    <property type="protein sequence ID" value="GAU45339.1"/>
    <property type="molecule type" value="Genomic_DNA"/>
</dbReference>
<feature type="domain" description="Endonuclease/exonuclease/phosphatase" evidence="2">
    <location>
        <begin position="514"/>
        <end position="667"/>
    </location>
</feature>
<dbReference type="PANTHER" id="PTHR31286">
    <property type="entry name" value="GLYCINE-RICH CELL WALL STRUCTURAL PROTEIN 1.8-LIKE"/>
    <property type="match status" value="1"/>
</dbReference>
<evidence type="ECO:0000259" key="2">
    <source>
        <dbReference type="Pfam" id="PF03372"/>
    </source>
</evidence>
<keyword evidence="6" id="KW-1185">Reference proteome</keyword>
<dbReference type="InterPro" id="IPR040256">
    <property type="entry name" value="At4g02000-like"/>
</dbReference>
<evidence type="ECO:0000256" key="1">
    <source>
        <dbReference type="SAM" id="MobiDB-lite"/>
    </source>
</evidence>